<keyword evidence="2" id="KW-1185">Reference proteome</keyword>
<protein>
    <submittedName>
        <fullName evidence="1">Uncharacterized protein</fullName>
    </submittedName>
</protein>
<dbReference type="EMBL" id="RQTK01000020">
    <property type="protein sequence ID" value="RUS91001.1"/>
    <property type="molecule type" value="Genomic_DNA"/>
</dbReference>
<accession>A0A433UB08</accession>
<sequence>MAYLPPAGVRHLTSDKISHIPTMLEIPAPHAREKFNSRKKVTSAVEIPPLKNRDADWPPPAKYFYPKFPLYEDGCSARCQCVRPSVPLGENGRHMGQDCGAREQRELPYGLPPVTCDCKKRVDWLGEWSEHMARYSGAFALLERQIADTSDRR</sequence>
<comment type="caution">
    <text evidence="1">The sequence shown here is derived from an EMBL/GenBank/DDBJ whole genome shotgun (WGS) entry which is preliminary data.</text>
</comment>
<evidence type="ECO:0000313" key="2">
    <source>
        <dbReference type="Proteomes" id="UP000271974"/>
    </source>
</evidence>
<proteinExistence type="predicted"/>
<gene>
    <name evidence="1" type="ORF">EGW08_001218</name>
</gene>
<dbReference type="AlphaFoldDB" id="A0A433UB08"/>
<dbReference type="OrthoDB" id="6038894at2759"/>
<evidence type="ECO:0000313" key="1">
    <source>
        <dbReference type="EMBL" id="RUS91001.1"/>
    </source>
</evidence>
<reference evidence="1 2" key="1">
    <citation type="submission" date="2019-01" db="EMBL/GenBank/DDBJ databases">
        <title>A draft genome assembly of the solar-powered sea slug Elysia chlorotica.</title>
        <authorList>
            <person name="Cai H."/>
            <person name="Li Q."/>
            <person name="Fang X."/>
            <person name="Li J."/>
            <person name="Curtis N.E."/>
            <person name="Altenburger A."/>
            <person name="Shibata T."/>
            <person name="Feng M."/>
            <person name="Maeda T."/>
            <person name="Schwartz J.A."/>
            <person name="Shigenobu S."/>
            <person name="Lundholm N."/>
            <person name="Nishiyama T."/>
            <person name="Yang H."/>
            <person name="Hasebe M."/>
            <person name="Li S."/>
            <person name="Pierce S.K."/>
            <person name="Wang J."/>
        </authorList>
    </citation>
    <scope>NUCLEOTIDE SEQUENCE [LARGE SCALE GENOMIC DNA]</scope>
    <source>
        <strain evidence="1">EC2010</strain>
        <tissue evidence="1">Whole organism of an adult</tissue>
    </source>
</reference>
<dbReference type="Proteomes" id="UP000271974">
    <property type="component" value="Unassembled WGS sequence"/>
</dbReference>
<name>A0A433UB08_ELYCH</name>
<organism evidence="1 2">
    <name type="scientific">Elysia chlorotica</name>
    <name type="common">Eastern emerald elysia</name>
    <name type="synonym">Sea slug</name>
    <dbReference type="NCBI Taxonomy" id="188477"/>
    <lineage>
        <taxon>Eukaryota</taxon>
        <taxon>Metazoa</taxon>
        <taxon>Spiralia</taxon>
        <taxon>Lophotrochozoa</taxon>
        <taxon>Mollusca</taxon>
        <taxon>Gastropoda</taxon>
        <taxon>Heterobranchia</taxon>
        <taxon>Euthyneura</taxon>
        <taxon>Panpulmonata</taxon>
        <taxon>Sacoglossa</taxon>
        <taxon>Placobranchoidea</taxon>
        <taxon>Plakobranchidae</taxon>
        <taxon>Elysia</taxon>
    </lineage>
</organism>